<keyword evidence="10" id="KW-1185">Reference proteome</keyword>
<gene>
    <name evidence="9" type="primary">rpoE</name>
    <name evidence="9" type="ORF">OC680_00930</name>
</gene>
<evidence type="ECO:0000313" key="10">
    <source>
        <dbReference type="Proteomes" id="UP001172036"/>
    </source>
</evidence>
<evidence type="ECO:0000256" key="3">
    <source>
        <dbReference type="ARBA" id="ARBA00022679"/>
    </source>
</evidence>
<dbReference type="PROSITE" id="PS51913">
    <property type="entry name" value="HTH_HARE"/>
    <property type="match status" value="1"/>
</dbReference>
<dbReference type="GO" id="GO:0003899">
    <property type="term" value="F:DNA-directed RNA polymerase activity"/>
    <property type="evidence" value="ECO:0007669"/>
    <property type="project" value="UniProtKB-EC"/>
</dbReference>
<dbReference type="InterPro" id="IPR038087">
    <property type="entry name" value="RNAP_delta_N_dom_sf"/>
</dbReference>
<dbReference type="InterPro" id="IPR029757">
    <property type="entry name" value="RpoE"/>
</dbReference>
<evidence type="ECO:0000256" key="1">
    <source>
        <dbReference type="ARBA" id="ARBA00009828"/>
    </source>
</evidence>
<keyword evidence="2 9" id="KW-0240">DNA-directed RNA polymerase</keyword>
<dbReference type="EMBL" id="JAOSID010000003">
    <property type="protein sequence ID" value="MDO8168047.1"/>
    <property type="molecule type" value="Genomic_DNA"/>
</dbReference>
<feature type="domain" description="HTH HARE-type" evidence="8">
    <location>
        <begin position="13"/>
        <end position="79"/>
    </location>
</feature>
<keyword evidence="3 9" id="KW-0808">Transferase</keyword>
<evidence type="ECO:0000259" key="8">
    <source>
        <dbReference type="PROSITE" id="PS51913"/>
    </source>
</evidence>
<dbReference type="NCBIfam" id="TIGR04567">
    <property type="entry name" value="RNAP_delt_lowGC"/>
    <property type="match status" value="1"/>
</dbReference>
<organism evidence="9 10">
    <name type="scientific">Candidatus Phytoplasma melaleucae</name>
    <dbReference type="NCBI Taxonomy" id="2982630"/>
    <lineage>
        <taxon>Bacteria</taxon>
        <taxon>Bacillati</taxon>
        <taxon>Mycoplasmatota</taxon>
        <taxon>Mollicutes</taxon>
        <taxon>Acholeplasmatales</taxon>
        <taxon>Acholeplasmataceae</taxon>
        <taxon>Candidatus Phytoplasma</taxon>
    </lineage>
</organism>
<proteinExistence type="inferred from homology"/>
<evidence type="ECO:0000256" key="6">
    <source>
        <dbReference type="ARBA" id="ARBA00031937"/>
    </source>
</evidence>
<dbReference type="RefSeq" id="WP_304515250.1">
    <property type="nucleotide sequence ID" value="NZ_JAOSID010000003.1"/>
</dbReference>
<evidence type="ECO:0000313" key="9">
    <source>
        <dbReference type="EMBL" id="MDO8168047.1"/>
    </source>
</evidence>
<evidence type="ECO:0000256" key="7">
    <source>
        <dbReference type="SAM" id="MobiDB-lite"/>
    </source>
</evidence>
<evidence type="ECO:0000256" key="4">
    <source>
        <dbReference type="ARBA" id="ARBA00022695"/>
    </source>
</evidence>
<protein>
    <recommendedName>
        <fullName evidence="6">RNAP delta factor</fullName>
    </recommendedName>
</protein>
<sequence>MFNNNNDKITPIKSMIEISFQILKKNNKPMPIYQLMKKVCQIKEINFKNEEKLSQLYLDIVSSGLFVFHGEDLWGIKENNLNLWDKEYYINTNKDNNKIKLDLEKEILNLEDLTLQNINESIAEEEIDNDNTEEENLDLDLDIENEPLENNSIELESEEGDDIESDEDKSEEIMDDYDYLYENK</sequence>
<dbReference type="Gene3D" id="1.10.10.1250">
    <property type="entry name" value="RNA polymerase, subunit delta, N-terminal domain"/>
    <property type="match status" value="1"/>
</dbReference>
<evidence type="ECO:0000256" key="2">
    <source>
        <dbReference type="ARBA" id="ARBA00022478"/>
    </source>
</evidence>
<keyword evidence="5" id="KW-0804">Transcription</keyword>
<accession>A0ABT9DDA7</accession>
<name>A0ABT9DDA7_9MOLU</name>
<reference evidence="9 10" key="1">
    <citation type="journal article" date="2023" name="Int. J. Syst. Evol. Microbiol.">
        <title>The observation of taxonomic boundaries for the 16SrII and 16SrXXV phytoplasmas using genome-based delimitation.</title>
        <authorList>
            <person name="Rodrigues Jardim B."/>
            <person name="Tran-Nguyen L.T.T."/>
            <person name="Gambley C."/>
            <person name="Al-Sadi A.M."/>
            <person name="Al-Subhi A.M."/>
            <person name="Foissac X."/>
            <person name="Salar P."/>
            <person name="Cai H."/>
            <person name="Yang J.Y."/>
            <person name="Davis R."/>
            <person name="Jones L."/>
            <person name="Rodoni B."/>
            <person name="Constable F.E."/>
        </authorList>
    </citation>
    <scope>NUCLEOTIDE SEQUENCE [LARGE SCALE GENOMIC DNA]</scope>
    <source>
        <strain evidence="9">BAWM-155c</strain>
    </source>
</reference>
<comment type="similarity">
    <text evidence="1">Belongs to the RpoE family.</text>
</comment>
<feature type="compositionally biased region" description="Acidic residues" evidence="7">
    <location>
        <begin position="155"/>
        <end position="184"/>
    </location>
</feature>
<dbReference type="InterPro" id="IPR007759">
    <property type="entry name" value="Asxl_HARE-HTH"/>
</dbReference>
<evidence type="ECO:0000256" key="5">
    <source>
        <dbReference type="ARBA" id="ARBA00023163"/>
    </source>
</evidence>
<keyword evidence="4 9" id="KW-0548">Nucleotidyltransferase</keyword>
<dbReference type="GO" id="GO:0000428">
    <property type="term" value="C:DNA-directed RNA polymerase complex"/>
    <property type="evidence" value="ECO:0007669"/>
    <property type="project" value="UniProtKB-KW"/>
</dbReference>
<dbReference type="Proteomes" id="UP001172036">
    <property type="component" value="Unassembled WGS sequence"/>
</dbReference>
<comment type="caution">
    <text evidence="9">The sequence shown here is derived from an EMBL/GenBank/DDBJ whole genome shotgun (WGS) entry which is preliminary data.</text>
</comment>
<feature type="region of interest" description="Disordered" evidence="7">
    <location>
        <begin position="141"/>
        <end position="184"/>
    </location>
</feature>